<organism evidence="21">
    <name type="scientific">Oikopleura dioica</name>
    <name type="common">Tunicate</name>
    <dbReference type="NCBI Taxonomy" id="34765"/>
    <lineage>
        <taxon>Eukaryota</taxon>
        <taxon>Metazoa</taxon>
        <taxon>Chordata</taxon>
        <taxon>Tunicata</taxon>
        <taxon>Appendicularia</taxon>
        <taxon>Copelata</taxon>
        <taxon>Oikopleuridae</taxon>
        <taxon>Oikopleura</taxon>
    </lineage>
</organism>
<feature type="transmembrane region" description="Helical" evidence="17">
    <location>
        <begin position="401"/>
        <end position="421"/>
    </location>
</feature>
<feature type="domain" description="Neurotransmitter-gated ion-channel ligand-binding" evidence="19">
    <location>
        <begin position="20"/>
        <end position="225"/>
    </location>
</feature>
<dbReference type="FunCoup" id="E4WPY5">
    <property type="interactions" value="1"/>
</dbReference>
<keyword evidence="6" id="KW-0770">Synapse</keyword>
<evidence type="ECO:0000256" key="5">
    <source>
        <dbReference type="ARBA" id="ARBA00022989"/>
    </source>
</evidence>
<keyword evidence="12" id="KW-0868">Chloride</keyword>
<keyword evidence="3 17" id="KW-0812">Transmembrane</keyword>
<dbReference type="SUPFAM" id="SSF63712">
    <property type="entry name" value="Nicotinic receptor ligand binding domain-like"/>
    <property type="match status" value="1"/>
</dbReference>
<keyword evidence="1 17" id="KW-0813">Transport</keyword>
<accession>E4WPY5</accession>
<keyword evidence="11" id="KW-0325">Glycoprotein</keyword>
<dbReference type="CDD" id="cd19052">
    <property type="entry name" value="LGIC_TM_GABAAR_alpha"/>
    <property type="match status" value="1"/>
</dbReference>
<evidence type="ECO:0000256" key="18">
    <source>
        <dbReference type="SAM" id="MobiDB-lite"/>
    </source>
</evidence>
<evidence type="ECO:0000256" key="12">
    <source>
        <dbReference type="ARBA" id="ARBA00023214"/>
    </source>
</evidence>
<dbReference type="Gene3D" id="1.20.58.390">
    <property type="entry name" value="Neurotransmitter-gated ion-channel transmembrane domain"/>
    <property type="match status" value="1"/>
</dbReference>
<dbReference type="InterPro" id="IPR036719">
    <property type="entry name" value="Neuro-gated_channel_TM_sf"/>
</dbReference>
<keyword evidence="2" id="KW-1003">Cell membrane</keyword>
<dbReference type="GO" id="GO:0045211">
    <property type="term" value="C:postsynaptic membrane"/>
    <property type="evidence" value="ECO:0007669"/>
    <property type="project" value="UniProtKB-SubCell"/>
</dbReference>
<dbReference type="OrthoDB" id="203862at2759"/>
<comment type="similarity">
    <text evidence="17">Belongs to the ligand-gated ion channel (TC 1.A.9) family.</text>
</comment>
<protein>
    <submittedName>
        <fullName evidence="21">Uncharacterized protein</fullName>
    </submittedName>
</protein>
<keyword evidence="14 17" id="KW-0407">Ion channel</keyword>
<dbReference type="GO" id="GO:0005254">
    <property type="term" value="F:chloride channel activity"/>
    <property type="evidence" value="ECO:0007669"/>
    <property type="project" value="UniProtKB-KW"/>
</dbReference>
<dbReference type="GO" id="GO:0007214">
    <property type="term" value="P:gamma-aminobutyric acid signaling pathway"/>
    <property type="evidence" value="ECO:0007669"/>
    <property type="project" value="InterPro"/>
</dbReference>
<feature type="domain" description="Neurotransmitter-gated ion-channel transmembrane" evidence="20">
    <location>
        <begin position="233"/>
        <end position="317"/>
    </location>
</feature>
<evidence type="ECO:0000256" key="8">
    <source>
        <dbReference type="ARBA" id="ARBA00023136"/>
    </source>
</evidence>
<sequence>MINRRITHIKDPTAKEVSATLDSILLNYDNRLRPDIGKKPLYVQSDVFITGFGPVDDQKREFTVDMFLRQKWKDPRLAYQSVMSKSGDLSNVMINRIWTPDAFFRNGKKSVNHNMTLPNRLLRINATGDILYASRLTIRANCPMTVTNFPMDVHTCNLTYGSYGYTIEDVIFNWTTKIGRKKLSEWIKKNCTFSNLHLKIYFKSCKDHQFGKYSVLIISFHLKRHLGYFIVQTYLPCMLIVILSQVSFWVNKEATPARMVFGVMTVLSLTTLSISERRSIPNVSYLTAMDWFIVTCFTYCFAALIEFASVNYFTVIRPRALIQQLEVNGNDSDSGLDSDGNYQPSTNGVRRRFASSKMSNSDGGSASKSRPGSILSRIRGGSGSSFWTQLANNHIDRVSRVMFPLTFFLFNVVYWFAYLSVSERVLPRTISLGINYKFLILNSLTFYSVPNPDPVTLRSHLFQILISASYLKALDESVLNLFDASVK</sequence>
<dbReference type="AlphaFoldDB" id="E4WPY5"/>
<evidence type="ECO:0000256" key="13">
    <source>
        <dbReference type="ARBA" id="ARBA00023257"/>
    </source>
</evidence>
<dbReference type="InterPro" id="IPR006028">
    <property type="entry name" value="GABAA/Glycine_rcpt"/>
</dbReference>
<evidence type="ECO:0000256" key="1">
    <source>
        <dbReference type="ARBA" id="ARBA00022448"/>
    </source>
</evidence>
<evidence type="ECO:0000256" key="17">
    <source>
        <dbReference type="RuleBase" id="RU000687"/>
    </source>
</evidence>
<feature type="region of interest" description="Disordered" evidence="18">
    <location>
        <begin position="353"/>
        <end position="373"/>
    </location>
</feature>
<dbReference type="Pfam" id="PF02932">
    <property type="entry name" value="Neur_chan_memb"/>
    <property type="match status" value="1"/>
</dbReference>
<dbReference type="InterPro" id="IPR038050">
    <property type="entry name" value="Neuro_actylchol_rec"/>
</dbReference>
<name>E4WPY5_OIKDI</name>
<dbReference type="PRINTS" id="PR01620">
    <property type="entry name" value="GABAARGAMMA"/>
</dbReference>
<feature type="disulfide bond" evidence="16">
    <location>
        <begin position="142"/>
        <end position="156"/>
    </location>
</feature>
<dbReference type="PROSITE" id="PS00236">
    <property type="entry name" value="NEUROTR_ION_CHANNEL"/>
    <property type="match status" value="1"/>
</dbReference>
<keyword evidence="22" id="KW-1185">Reference proteome</keyword>
<dbReference type="PRINTS" id="PR00252">
    <property type="entry name" value="NRIONCHANNEL"/>
</dbReference>
<evidence type="ECO:0000256" key="15">
    <source>
        <dbReference type="ARBA" id="ARBA00034104"/>
    </source>
</evidence>
<dbReference type="InterPro" id="IPR006029">
    <property type="entry name" value="Neurotrans-gated_channel_TM"/>
</dbReference>
<feature type="transmembrane region" description="Helical" evidence="17">
    <location>
        <begin position="226"/>
        <end position="250"/>
    </location>
</feature>
<proteinExistence type="inferred from homology"/>
<evidence type="ECO:0000259" key="19">
    <source>
        <dbReference type="Pfam" id="PF02931"/>
    </source>
</evidence>
<evidence type="ECO:0000256" key="4">
    <source>
        <dbReference type="ARBA" id="ARBA00022729"/>
    </source>
</evidence>
<feature type="transmembrane region" description="Helical" evidence="17">
    <location>
        <begin position="286"/>
        <end position="305"/>
    </location>
</feature>
<dbReference type="GO" id="GO:0034707">
    <property type="term" value="C:chloride channel complex"/>
    <property type="evidence" value="ECO:0007669"/>
    <property type="project" value="UniProtKB-KW"/>
</dbReference>
<evidence type="ECO:0000313" key="21">
    <source>
        <dbReference type="EMBL" id="CBY20019.1"/>
    </source>
</evidence>
<dbReference type="NCBIfam" id="TIGR00860">
    <property type="entry name" value="LIC"/>
    <property type="match status" value="1"/>
</dbReference>
<dbReference type="InterPro" id="IPR047024">
    <property type="entry name" value="Gabra-1-6_TM"/>
</dbReference>
<keyword evidence="9 16" id="KW-1015">Disulfide bond</keyword>
<dbReference type="FunFam" id="2.70.170.10:FF:000003">
    <property type="entry name" value="Putative gamma-aminobutyric acid receptor subunit gamma-2"/>
    <property type="match status" value="1"/>
</dbReference>
<evidence type="ECO:0000259" key="20">
    <source>
        <dbReference type="Pfam" id="PF02932"/>
    </source>
</evidence>
<evidence type="ECO:0000256" key="7">
    <source>
        <dbReference type="ARBA" id="ARBA00023065"/>
    </source>
</evidence>
<evidence type="ECO:0000256" key="2">
    <source>
        <dbReference type="ARBA" id="ARBA00022475"/>
    </source>
</evidence>
<evidence type="ECO:0000313" key="22">
    <source>
        <dbReference type="Proteomes" id="UP000001307"/>
    </source>
</evidence>
<keyword evidence="5 17" id="KW-1133">Transmembrane helix</keyword>
<dbReference type="Gene3D" id="2.70.170.10">
    <property type="entry name" value="Neurotransmitter-gated ion-channel ligand-binding domain"/>
    <property type="match status" value="1"/>
</dbReference>
<dbReference type="InParanoid" id="E4WPY5"/>
<evidence type="ECO:0000256" key="14">
    <source>
        <dbReference type="ARBA" id="ARBA00023303"/>
    </source>
</evidence>
<keyword evidence="10" id="KW-0869">Chloride channel</keyword>
<feature type="compositionally biased region" description="Polar residues" evidence="18">
    <location>
        <begin position="356"/>
        <end position="368"/>
    </location>
</feature>
<keyword evidence="13" id="KW-0628">Postsynaptic cell membrane</keyword>
<dbReference type="InterPro" id="IPR036734">
    <property type="entry name" value="Neur_chan_lig-bd_sf"/>
</dbReference>
<dbReference type="EMBL" id="FN653015">
    <property type="protein sequence ID" value="CBY20019.1"/>
    <property type="molecule type" value="Genomic_DNA"/>
</dbReference>
<dbReference type="Proteomes" id="UP000001307">
    <property type="component" value="Unassembled WGS sequence"/>
</dbReference>
<dbReference type="Pfam" id="PF02931">
    <property type="entry name" value="Neur_chan_LBD"/>
    <property type="match status" value="1"/>
</dbReference>
<keyword evidence="8 17" id="KW-0472">Membrane</keyword>
<feature type="transmembrane region" description="Helical" evidence="17">
    <location>
        <begin position="256"/>
        <end position="274"/>
    </location>
</feature>
<dbReference type="InterPro" id="IPR005437">
    <property type="entry name" value="GABRG-1/4"/>
</dbReference>
<dbReference type="CDD" id="cd18990">
    <property type="entry name" value="LGIC_ECD_GABAAR"/>
    <property type="match status" value="1"/>
</dbReference>
<keyword evidence="7 17" id="KW-0406">Ion transport</keyword>
<dbReference type="GO" id="GO:0004890">
    <property type="term" value="F:GABA-A receptor activity"/>
    <property type="evidence" value="ECO:0007669"/>
    <property type="project" value="InterPro"/>
</dbReference>
<gene>
    <name evidence="21" type="ORF">GSOID_T00000001001</name>
</gene>
<evidence type="ECO:0000256" key="9">
    <source>
        <dbReference type="ARBA" id="ARBA00023157"/>
    </source>
</evidence>
<evidence type="ECO:0000256" key="11">
    <source>
        <dbReference type="ARBA" id="ARBA00023180"/>
    </source>
</evidence>
<dbReference type="PANTHER" id="PTHR18945">
    <property type="entry name" value="NEUROTRANSMITTER GATED ION CHANNEL"/>
    <property type="match status" value="1"/>
</dbReference>
<keyword evidence="4" id="KW-0732">Signal</keyword>
<reference evidence="21" key="1">
    <citation type="journal article" date="2010" name="Science">
        <title>Plasticity of animal genome architecture unmasked by rapid evolution of a pelagic tunicate.</title>
        <authorList>
            <person name="Denoeud F."/>
            <person name="Henriet S."/>
            <person name="Mungpakdee S."/>
            <person name="Aury J.M."/>
            <person name="Da Silva C."/>
            <person name="Brinkmann H."/>
            <person name="Mikhaleva J."/>
            <person name="Olsen L.C."/>
            <person name="Jubin C."/>
            <person name="Canestro C."/>
            <person name="Bouquet J.M."/>
            <person name="Danks G."/>
            <person name="Poulain J."/>
            <person name="Campsteijn C."/>
            <person name="Adamski M."/>
            <person name="Cross I."/>
            <person name="Yadetie F."/>
            <person name="Muffato M."/>
            <person name="Louis A."/>
            <person name="Butcher S."/>
            <person name="Tsagkogeorga G."/>
            <person name="Konrad A."/>
            <person name="Singh S."/>
            <person name="Jensen M.F."/>
            <person name="Cong E.H."/>
            <person name="Eikeseth-Otteraa H."/>
            <person name="Noel B."/>
            <person name="Anthouard V."/>
            <person name="Porcel B.M."/>
            <person name="Kachouri-Lafond R."/>
            <person name="Nishino A."/>
            <person name="Ugolini M."/>
            <person name="Chourrout P."/>
            <person name="Nishida H."/>
            <person name="Aasland R."/>
            <person name="Huzurbazar S."/>
            <person name="Westhof E."/>
            <person name="Delsuc F."/>
            <person name="Lehrach H."/>
            <person name="Reinhardt R."/>
            <person name="Weissenbach J."/>
            <person name="Roy S.W."/>
            <person name="Artiguenave F."/>
            <person name="Postlethwait J.H."/>
            <person name="Manak J.R."/>
            <person name="Thompson E.M."/>
            <person name="Jaillon O."/>
            <person name="Du Pasquier L."/>
            <person name="Boudinot P."/>
            <person name="Liberles D.A."/>
            <person name="Volff J.N."/>
            <person name="Philippe H."/>
            <person name="Lenhard B."/>
            <person name="Roest Crollius H."/>
            <person name="Wincker P."/>
            <person name="Chourrout D."/>
        </authorList>
    </citation>
    <scope>NUCLEOTIDE SEQUENCE [LARGE SCALE GENOMIC DNA]</scope>
</reference>
<evidence type="ECO:0000256" key="6">
    <source>
        <dbReference type="ARBA" id="ARBA00023018"/>
    </source>
</evidence>
<evidence type="ECO:0000256" key="3">
    <source>
        <dbReference type="ARBA" id="ARBA00022692"/>
    </source>
</evidence>
<dbReference type="GO" id="GO:0005230">
    <property type="term" value="F:extracellular ligand-gated monoatomic ion channel activity"/>
    <property type="evidence" value="ECO:0007669"/>
    <property type="project" value="InterPro"/>
</dbReference>
<dbReference type="InterPro" id="IPR006201">
    <property type="entry name" value="Neur_channel"/>
</dbReference>
<dbReference type="InterPro" id="IPR006202">
    <property type="entry name" value="Neur_chan_lig-bd"/>
</dbReference>
<dbReference type="PRINTS" id="PR00253">
    <property type="entry name" value="GABAARECEPTR"/>
</dbReference>
<evidence type="ECO:0000256" key="10">
    <source>
        <dbReference type="ARBA" id="ARBA00023173"/>
    </source>
</evidence>
<dbReference type="InterPro" id="IPR018000">
    <property type="entry name" value="Neurotransmitter_ion_chnl_CS"/>
</dbReference>
<evidence type="ECO:0000256" key="16">
    <source>
        <dbReference type="PIRSR" id="PIRSR605437-50"/>
    </source>
</evidence>
<dbReference type="SUPFAM" id="SSF90112">
    <property type="entry name" value="Neurotransmitter-gated ion-channel transmembrane pore"/>
    <property type="match status" value="1"/>
</dbReference>
<comment type="subcellular location">
    <subcellularLocation>
        <location evidence="15">Postsynaptic cell membrane</location>
        <topology evidence="15">Multi-pass membrane protein</topology>
    </subcellularLocation>
</comment>